<organism evidence="12 13">
    <name type="scientific">Chrysochromulina tobinii</name>
    <dbReference type="NCBI Taxonomy" id="1460289"/>
    <lineage>
        <taxon>Eukaryota</taxon>
        <taxon>Haptista</taxon>
        <taxon>Haptophyta</taxon>
        <taxon>Prymnesiophyceae</taxon>
        <taxon>Prymnesiales</taxon>
        <taxon>Chrysochromulinaceae</taxon>
        <taxon>Chrysochromulina</taxon>
    </lineage>
</organism>
<dbReference type="InterPro" id="IPR036961">
    <property type="entry name" value="Kinesin_motor_dom_sf"/>
</dbReference>
<dbReference type="SUPFAM" id="SSF49879">
    <property type="entry name" value="SMAD/FHA domain"/>
    <property type="match status" value="1"/>
</dbReference>
<dbReference type="GO" id="GO:0007018">
    <property type="term" value="P:microtubule-based movement"/>
    <property type="evidence" value="ECO:0007669"/>
    <property type="project" value="InterPro"/>
</dbReference>
<keyword evidence="8" id="KW-0206">Cytoskeleton</keyword>
<keyword evidence="4 9" id="KW-0547">Nucleotide-binding</keyword>
<dbReference type="GO" id="GO:0003777">
    <property type="term" value="F:microtubule motor activity"/>
    <property type="evidence" value="ECO:0007669"/>
    <property type="project" value="InterPro"/>
</dbReference>
<evidence type="ECO:0000256" key="4">
    <source>
        <dbReference type="ARBA" id="ARBA00022741"/>
    </source>
</evidence>
<dbReference type="InterPro" id="IPR027417">
    <property type="entry name" value="P-loop_NTPase"/>
</dbReference>
<evidence type="ECO:0000256" key="10">
    <source>
        <dbReference type="SAM" id="Coils"/>
    </source>
</evidence>
<evidence type="ECO:0000256" key="2">
    <source>
        <dbReference type="ARBA" id="ARBA00022490"/>
    </source>
</evidence>
<dbReference type="SMART" id="SM00129">
    <property type="entry name" value="KISc"/>
    <property type="match status" value="1"/>
</dbReference>
<dbReference type="GO" id="GO:0005524">
    <property type="term" value="F:ATP binding"/>
    <property type="evidence" value="ECO:0007669"/>
    <property type="project" value="UniProtKB-UniRule"/>
</dbReference>
<dbReference type="EMBL" id="JWZX01003113">
    <property type="protein sequence ID" value="KOO24227.1"/>
    <property type="molecule type" value="Genomic_DNA"/>
</dbReference>
<dbReference type="PRINTS" id="PR00380">
    <property type="entry name" value="KINESINHEAVY"/>
</dbReference>
<protein>
    <submittedName>
        <fullName evidence="12">Kinesin-like protein klp6-like protein</fullName>
    </submittedName>
</protein>
<feature type="coiled-coil region" evidence="10">
    <location>
        <begin position="896"/>
        <end position="930"/>
    </location>
</feature>
<evidence type="ECO:0000256" key="3">
    <source>
        <dbReference type="ARBA" id="ARBA00022701"/>
    </source>
</evidence>
<dbReference type="InterPro" id="IPR032405">
    <property type="entry name" value="Kinesin_assoc"/>
</dbReference>
<evidence type="ECO:0000256" key="8">
    <source>
        <dbReference type="ARBA" id="ARBA00023212"/>
    </source>
</evidence>
<feature type="domain" description="Kinesin motor" evidence="11">
    <location>
        <begin position="4"/>
        <end position="373"/>
    </location>
</feature>
<dbReference type="OrthoDB" id="3176171at2759"/>
<evidence type="ECO:0000256" key="7">
    <source>
        <dbReference type="ARBA" id="ARBA00023175"/>
    </source>
</evidence>
<name>A0A0M0JCY7_9EUKA</name>
<proteinExistence type="inferred from homology"/>
<keyword evidence="3" id="KW-0493">Microtubule</keyword>
<dbReference type="SUPFAM" id="SSF52540">
    <property type="entry name" value="P-loop containing nucleoside triphosphate hydrolases"/>
    <property type="match status" value="1"/>
</dbReference>
<comment type="caution">
    <text evidence="12">The sequence shown here is derived from an EMBL/GenBank/DDBJ whole genome shotgun (WGS) entry which is preliminary data.</text>
</comment>
<dbReference type="InterPro" id="IPR001752">
    <property type="entry name" value="Kinesin_motor_dom"/>
</dbReference>
<dbReference type="GO" id="GO:0005874">
    <property type="term" value="C:microtubule"/>
    <property type="evidence" value="ECO:0007669"/>
    <property type="project" value="UniProtKB-KW"/>
</dbReference>
<keyword evidence="5 9" id="KW-0067">ATP-binding</keyword>
<dbReference type="GO" id="GO:0008017">
    <property type="term" value="F:microtubule binding"/>
    <property type="evidence" value="ECO:0007669"/>
    <property type="project" value="InterPro"/>
</dbReference>
<keyword evidence="7 9" id="KW-0505">Motor protein</keyword>
<dbReference type="Pfam" id="PF00225">
    <property type="entry name" value="Kinesin"/>
    <property type="match status" value="1"/>
</dbReference>
<evidence type="ECO:0000256" key="1">
    <source>
        <dbReference type="ARBA" id="ARBA00004245"/>
    </source>
</evidence>
<gene>
    <name evidence="12" type="ORF">Ctob_004110</name>
</gene>
<evidence type="ECO:0000256" key="6">
    <source>
        <dbReference type="ARBA" id="ARBA00023054"/>
    </source>
</evidence>
<evidence type="ECO:0000313" key="12">
    <source>
        <dbReference type="EMBL" id="KOO24227.1"/>
    </source>
</evidence>
<dbReference type="PANTHER" id="PTHR47117">
    <property type="entry name" value="STAR-RELATED LIPID TRANSFER PROTEIN 9"/>
    <property type="match status" value="1"/>
</dbReference>
<comment type="similarity">
    <text evidence="9">Belongs to the TRAFAC class myosin-kinesin ATPase superfamily. Kinesin family.</text>
</comment>
<dbReference type="Gene3D" id="2.60.200.20">
    <property type="match status" value="1"/>
</dbReference>
<comment type="subcellular location">
    <subcellularLocation>
        <location evidence="1">Cytoplasm</location>
        <location evidence="1">Cytoskeleton</location>
    </subcellularLocation>
</comment>
<dbReference type="PROSITE" id="PS50067">
    <property type="entry name" value="KINESIN_MOTOR_2"/>
    <property type="match status" value="1"/>
</dbReference>
<feature type="coiled-coil region" evidence="10">
    <location>
        <begin position="388"/>
        <end position="450"/>
    </location>
</feature>
<keyword evidence="6 10" id="KW-0175">Coiled coil</keyword>
<evidence type="ECO:0000256" key="5">
    <source>
        <dbReference type="ARBA" id="ARBA00022840"/>
    </source>
</evidence>
<accession>A0A0M0JCY7</accession>
<keyword evidence="13" id="KW-1185">Reference proteome</keyword>
<evidence type="ECO:0000256" key="9">
    <source>
        <dbReference type="PROSITE-ProRule" id="PRU00283"/>
    </source>
</evidence>
<evidence type="ECO:0000259" key="11">
    <source>
        <dbReference type="PROSITE" id="PS50067"/>
    </source>
</evidence>
<sequence length="1599" mass="176358">MAESVKVAVRVRPFNGREKERNAKCIIRMQGPTTIITNPDTQEEKDFAFDFSYWSHDGFDVLNEPEPDLGLPGGGYNAIGNRRGGPTTSPFGMEYADQRLVYLGLGQSVLDNALKGFNCCLFAYGQTGSGKSYSFVGYGSNKGIVPQVCDTVFQKKAELATRNIDLQVTFSMMEIYNEKIRDLLNPDPKTNNDLKVRTTPNGTFVEGTKAKAVGTFKQISDTMDAGTASRTVAATQMNATSSRAHTIMTISIKQIITEEGRVRELRSDMNLVDLAGSERAESTGATGDRLKEGAAINKSLSSLGNVIKALADQSNNPGKKVFVPYRDSKLTQILQSALGGNSKTIMVAALSPADINYEETLSTLRYADRAKQIKVVVQVMENPTDKMIRELKEDNEKLKKMLEAMGGEGFDPAKFASAVGVVSHSGMITEEQMQEAIEKAVQEVKAASAAEKKAAIEKMKQEMMARHMGLSSGMLSRIDVELTLKEAVAGSSVNDQEKATRVAMDELSKKCERRQANGGSLDEHDAMAIVDEALTMISADTSAAKAKAATLLSTNQYIKGVEEMNSILAQILAAIGEGLDPHEKGRCLERANFLYQQGRQFAMSHLYSKAAVLALVGTSLKSAGGDTDALRKGQVAAEVKFDQLLRDREEGIIDESGMQATMERAMGAMGGDQKERLAQMAAAKRGVGFTVRARSMGSAEMRAKMQIAQALMKNQERMSELTQSFDSKLSQSEAESAMLLQSLGLTGITEKEMKVTPSLRNLNQDPTMSEMLVYYLKPGQTMITTPEDEGKPAQSIAISGGGVMRGHGTVVFGRELSPPLRYIKGAGISFINGKPVEADETLLRHDDRLILGNSQAFRVVDPLDPNAKKASKIIDWDLAQTELAQALGTAVDLKVEEQVAKKKAELDAQLKAMEEKFAAENERLRQELAKGGKGSASQQSQLKQMDRRKASIESFSAKAKAHVNEYKRELYALEDQLKKVMPVVMEANQMAKQLGRCVSYEAKLVTHIPQSHLIDPLSPVEELLTQKVIELLIKVTLHNPRTDMKREWYWDTEPFFDRLGRMRLVWQKWMLEHVMVPTHSPEDPFWSPPKPQLVGFAYLYLAPVAYCCPCKQWVPIYNHAGVKQGELSVVLKPTKPDMKSPLPPTSDPNSLLGKRLDFEMTIESCRGLMDCPNKNVSVEYMFKAEEGTRTTPPCSGKKFDPKFSEKHLFTLPKVEELHIAYLCKDAICFEVWGESEDVEETDVAEAISMELPPETFEFFLAHDVRLTESGYQCAFAPDLHKNKKTLPAGALAAGHSISQETHHVLDFSIAQTEKHFKVANVGRVSLGNWRDAEGKAVPGTPWTPLKITKQGRASDAEPWKVECEWTALPPLMNEPEKAGQVYFVDLKAEIQEIERLGLEEGLQLLKTLTLRLEPKGTNILGFGSYSEKEKAARDRATSVLQEVYMGQFEVSDAAVNLAMMNLREESGGDTKSIIKNHESEVEQLKKLLVDECNRQYEDLALKAEPLGFDLAPSLALWTLPSEVLGGLEMMGADKESLQKMVNQLKLELKAAKERIAYLEGASSVSKAQKQIQRLRHEMLQRKAAGGAPRADGSKACVIS</sequence>
<feature type="binding site" evidence="9">
    <location>
        <begin position="125"/>
        <end position="132"/>
    </location>
    <ligand>
        <name>ATP</name>
        <dbReference type="ChEBI" id="CHEBI:30616"/>
    </ligand>
</feature>
<dbReference type="Proteomes" id="UP000037460">
    <property type="component" value="Unassembled WGS sequence"/>
</dbReference>
<feature type="coiled-coil region" evidence="10">
    <location>
        <begin position="1527"/>
        <end position="1584"/>
    </location>
</feature>
<dbReference type="Pfam" id="PF16183">
    <property type="entry name" value="Kinesin_assoc"/>
    <property type="match status" value="1"/>
</dbReference>
<keyword evidence="2" id="KW-0963">Cytoplasm</keyword>
<dbReference type="InterPro" id="IPR008984">
    <property type="entry name" value="SMAD_FHA_dom_sf"/>
</dbReference>
<evidence type="ECO:0000313" key="13">
    <source>
        <dbReference type="Proteomes" id="UP000037460"/>
    </source>
</evidence>
<reference evidence="13" key="1">
    <citation type="journal article" date="2015" name="PLoS Genet.">
        <title>Genome Sequence and Transcriptome Analyses of Chrysochromulina tobin: Metabolic Tools for Enhanced Algal Fitness in the Prominent Order Prymnesiales (Haptophyceae).</title>
        <authorList>
            <person name="Hovde B.T."/>
            <person name="Deodato C.R."/>
            <person name="Hunsperger H.M."/>
            <person name="Ryken S.A."/>
            <person name="Yost W."/>
            <person name="Jha R.K."/>
            <person name="Patterson J."/>
            <person name="Monnat R.J. Jr."/>
            <person name="Barlow S.B."/>
            <person name="Starkenburg S.R."/>
            <person name="Cattolico R.A."/>
        </authorList>
    </citation>
    <scope>NUCLEOTIDE SEQUENCE</scope>
    <source>
        <strain evidence="13">CCMP291</strain>
    </source>
</reference>
<dbReference type="Gene3D" id="3.40.850.10">
    <property type="entry name" value="Kinesin motor domain"/>
    <property type="match status" value="1"/>
</dbReference>